<dbReference type="Gene3D" id="3.90.550.50">
    <property type="match status" value="1"/>
</dbReference>
<dbReference type="GO" id="GO:0016758">
    <property type="term" value="F:hexosyltransferase activity"/>
    <property type="evidence" value="ECO:0007669"/>
    <property type="project" value="InterPro"/>
</dbReference>
<keyword evidence="4 13" id="KW-0808">Transferase</keyword>
<evidence type="ECO:0000256" key="4">
    <source>
        <dbReference type="ARBA" id="ARBA00022679"/>
    </source>
</evidence>
<dbReference type="Proteomes" id="UP000009046">
    <property type="component" value="Unassembled WGS sequence"/>
</dbReference>
<dbReference type="Pfam" id="PF01762">
    <property type="entry name" value="Galactosyl_T"/>
    <property type="match status" value="1"/>
</dbReference>
<evidence type="ECO:0000256" key="2">
    <source>
        <dbReference type="ARBA" id="ARBA00008661"/>
    </source>
</evidence>
<comment type="similarity">
    <text evidence="2 11">Belongs to the glycosyltransferase 31 family.</text>
</comment>
<evidence type="ECO:0000256" key="10">
    <source>
        <dbReference type="ARBA" id="ARBA00023180"/>
    </source>
</evidence>
<dbReference type="KEGG" id="phu:Phum_PHUM052770"/>
<dbReference type="VEuPathDB" id="VectorBase:PHUM052770"/>
<feature type="transmembrane region" description="Helical" evidence="11">
    <location>
        <begin position="7"/>
        <end position="26"/>
    </location>
</feature>
<keyword evidence="7 11" id="KW-1133">Transmembrane helix</keyword>
<keyword evidence="10" id="KW-0325">Glycoprotein</keyword>
<evidence type="ECO:0000313" key="15">
    <source>
        <dbReference type="Proteomes" id="UP000009046"/>
    </source>
</evidence>
<dbReference type="InParanoid" id="E0VB64"/>
<reference evidence="13" key="2">
    <citation type="submission" date="2007-04" db="EMBL/GenBank/DDBJ databases">
        <title>The genome of the human body louse.</title>
        <authorList>
            <consortium name="The Human Body Louse Genome Consortium"/>
            <person name="Kirkness E."/>
            <person name="Walenz B."/>
            <person name="Hass B."/>
            <person name="Bruggner R."/>
            <person name="Strausberg R."/>
        </authorList>
    </citation>
    <scope>NUCLEOTIDE SEQUENCE</scope>
    <source>
        <strain evidence="13">USDA</strain>
    </source>
</reference>
<gene>
    <name evidence="14" type="primary">8232896</name>
    <name evidence="13" type="ORF">Phum_PHUM052770</name>
</gene>
<dbReference type="GO" id="GO:0000139">
    <property type="term" value="C:Golgi membrane"/>
    <property type="evidence" value="ECO:0007669"/>
    <property type="project" value="UniProtKB-SubCell"/>
</dbReference>
<evidence type="ECO:0000256" key="5">
    <source>
        <dbReference type="ARBA" id="ARBA00022692"/>
    </source>
</evidence>
<keyword evidence="8 11" id="KW-0333">Golgi apparatus</keyword>
<dbReference type="CTD" id="8232896"/>
<dbReference type="AlphaFoldDB" id="E0VB64"/>
<reference evidence="13" key="1">
    <citation type="submission" date="2007-04" db="EMBL/GenBank/DDBJ databases">
        <title>Annotation of Pediculus humanus corporis strain USDA.</title>
        <authorList>
            <person name="Kirkness E."/>
            <person name="Hannick L."/>
            <person name="Hass B."/>
            <person name="Bruggner R."/>
            <person name="Lawson D."/>
            <person name="Bidwell S."/>
            <person name="Joardar V."/>
            <person name="Caler E."/>
            <person name="Walenz B."/>
            <person name="Inman J."/>
            <person name="Schobel S."/>
            <person name="Galinsky K."/>
            <person name="Amedeo P."/>
            <person name="Strausberg R."/>
        </authorList>
    </citation>
    <scope>NUCLEOTIDE SEQUENCE</scope>
    <source>
        <strain evidence="13">USDA</strain>
    </source>
</reference>
<dbReference type="EC" id="2.4.1.-" evidence="11"/>
<dbReference type="FunCoup" id="E0VB64">
    <property type="interactions" value="34"/>
</dbReference>
<sequence>MAPPSRTLFVILVSVTGFVYFLYTIYTSSLDGPLYRVAVKNKGFGNESISTSSRMEKKEKSLSNLYAVLSSISNKNNNNNNNSIFNLNQIISDKLQDKKIFNAPTNKVPNNNNLNNNNNTTKDNPSSSLSSSHSANGQSSVIQKVPPKSENVTGIATRSLYDSGFRVPNVDLCPDFGQHLKLIILITSAPNHVEARKAIRQTWGHFRMRKDVSMAFVLGRSLKGNESYIKDENSLYEDIILGSFIDSYNNLTLKTTSMLEWVDNYCNKAKFVLKTDDDMFINIPKKKDFIGKHGNDKRKIFGKLASKWKPIRKKASKYYVSLQQYKHSIFPSFTTGPAYLITSDVIHDLYTTALNMTYLKLEDVFMTGIVAQEKGIRRVHVPEFLNRRLSVTSCYIHKAISIHMVKPFEQYDLWKRLLDGRTKC</sequence>
<name>E0VB64_PEDHC</name>
<organism>
    <name type="scientific">Pediculus humanus subsp. corporis</name>
    <name type="common">Body louse</name>
    <dbReference type="NCBI Taxonomy" id="121224"/>
    <lineage>
        <taxon>Eukaryota</taxon>
        <taxon>Metazoa</taxon>
        <taxon>Ecdysozoa</taxon>
        <taxon>Arthropoda</taxon>
        <taxon>Hexapoda</taxon>
        <taxon>Insecta</taxon>
        <taxon>Pterygota</taxon>
        <taxon>Neoptera</taxon>
        <taxon>Paraneoptera</taxon>
        <taxon>Psocodea</taxon>
        <taxon>Troctomorpha</taxon>
        <taxon>Phthiraptera</taxon>
        <taxon>Anoplura</taxon>
        <taxon>Pediculidae</taxon>
        <taxon>Pediculus</taxon>
    </lineage>
</organism>
<protein>
    <recommendedName>
        <fullName evidence="11">Hexosyltransferase</fullName>
        <ecNumber evidence="11">2.4.1.-</ecNumber>
    </recommendedName>
</protein>
<feature type="region of interest" description="Disordered" evidence="12">
    <location>
        <begin position="102"/>
        <end position="148"/>
    </location>
</feature>
<dbReference type="EnsemblMetazoa" id="PHUM052770-RA">
    <property type="protein sequence ID" value="PHUM052770-PA"/>
    <property type="gene ID" value="PHUM052770"/>
</dbReference>
<evidence type="ECO:0000256" key="12">
    <source>
        <dbReference type="SAM" id="MobiDB-lite"/>
    </source>
</evidence>
<keyword evidence="3 11" id="KW-0328">Glycosyltransferase</keyword>
<feature type="compositionally biased region" description="Low complexity" evidence="12">
    <location>
        <begin position="102"/>
        <end position="140"/>
    </location>
</feature>
<keyword evidence="9 11" id="KW-0472">Membrane</keyword>
<reference evidence="14" key="3">
    <citation type="submission" date="2020-05" db="UniProtKB">
        <authorList>
            <consortium name="EnsemblMetazoa"/>
        </authorList>
    </citation>
    <scope>IDENTIFICATION</scope>
    <source>
        <strain evidence="14">USDA</strain>
    </source>
</reference>
<comment type="subcellular location">
    <subcellularLocation>
        <location evidence="1 11">Golgi apparatus membrane</location>
        <topology evidence="1 11">Single-pass type II membrane protein</topology>
    </subcellularLocation>
</comment>
<dbReference type="EMBL" id="DS235022">
    <property type="protein sequence ID" value="EEB10620.1"/>
    <property type="molecule type" value="Genomic_DNA"/>
</dbReference>
<dbReference type="FunFam" id="3.90.550.50:FF:000001">
    <property type="entry name" value="Hexosyltransferase"/>
    <property type="match status" value="1"/>
</dbReference>
<dbReference type="GeneID" id="8232896"/>
<keyword evidence="5 11" id="KW-0812">Transmembrane</keyword>
<evidence type="ECO:0000256" key="7">
    <source>
        <dbReference type="ARBA" id="ARBA00022989"/>
    </source>
</evidence>
<keyword evidence="15" id="KW-1185">Reference proteome</keyword>
<dbReference type="eggNOG" id="KOG2287">
    <property type="taxonomic scope" value="Eukaryota"/>
</dbReference>
<dbReference type="OMA" id="WVDNYCN"/>
<dbReference type="HOGENOM" id="CLU_036849_8_0_1"/>
<evidence type="ECO:0000313" key="14">
    <source>
        <dbReference type="EnsemblMetazoa" id="PHUM052770-PA"/>
    </source>
</evidence>
<dbReference type="PANTHER" id="PTHR11214:SF379">
    <property type="entry name" value="HEXOSYLTRANSFERASE-RELATED"/>
    <property type="match status" value="1"/>
</dbReference>
<accession>E0VB64</accession>
<evidence type="ECO:0000256" key="11">
    <source>
        <dbReference type="RuleBase" id="RU363063"/>
    </source>
</evidence>
<dbReference type="RefSeq" id="XP_002423358.1">
    <property type="nucleotide sequence ID" value="XM_002423313.1"/>
</dbReference>
<dbReference type="InterPro" id="IPR002659">
    <property type="entry name" value="Glyco_trans_31"/>
</dbReference>
<evidence type="ECO:0000256" key="3">
    <source>
        <dbReference type="ARBA" id="ARBA00022676"/>
    </source>
</evidence>
<dbReference type="PANTHER" id="PTHR11214">
    <property type="entry name" value="BETA-1,3-N-ACETYLGLUCOSAMINYLTRANSFERASE"/>
    <property type="match status" value="1"/>
</dbReference>
<proteinExistence type="inferred from homology"/>
<keyword evidence="6 11" id="KW-0735">Signal-anchor</keyword>
<evidence type="ECO:0000256" key="9">
    <source>
        <dbReference type="ARBA" id="ARBA00023136"/>
    </source>
</evidence>
<evidence type="ECO:0000256" key="6">
    <source>
        <dbReference type="ARBA" id="ARBA00022968"/>
    </source>
</evidence>
<dbReference type="OrthoDB" id="5512589at2759"/>
<evidence type="ECO:0000256" key="8">
    <source>
        <dbReference type="ARBA" id="ARBA00023034"/>
    </source>
</evidence>
<dbReference type="GO" id="GO:0006493">
    <property type="term" value="P:protein O-linked glycosylation"/>
    <property type="evidence" value="ECO:0007669"/>
    <property type="project" value="TreeGrafter"/>
</dbReference>
<dbReference type="EMBL" id="AAZO01000622">
    <property type="status" value="NOT_ANNOTATED_CDS"/>
    <property type="molecule type" value="Genomic_DNA"/>
</dbReference>
<evidence type="ECO:0000256" key="1">
    <source>
        <dbReference type="ARBA" id="ARBA00004323"/>
    </source>
</evidence>
<evidence type="ECO:0000313" key="13">
    <source>
        <dbReference type="EMBL" id="EEB10620.1"/>
    </source>
</evidence>